<feature type="compositionally biased region" description="Polar residues" evidence="7">
    <location>
        <begin position="1"/>
        <end position="27"/>
    </location>
</feature>
<dbReference type="HOGENOM" id="CLU_019372_0_0_1"/>
<keyword evidence="10" id="KW-1185">Reference proteome</keyword>
<evidence type="ECO:0000256" key="4">
    <source>
        <dbReference type="ARBA" id="ARBA00022777"/>
    </source>
</evidence>
<dbReference type="InParanoid" id="I2H5H8"/>
<dbReference type="Proteomes" id="UP000002866">
    <property type="component" value="Chromosome 6"/>
</dbReference>
<dbReference type="FunFam" id="1.10.510.10:FF:000377">
    <property type="entry name" value="Checkpoint protein kinase"/>
    <property type="match status" value="1"/>
</dbReference>
<evidence type="ECO:0000256" key="6">
    <source>
        <dbReference type="PROSITE-ProRule" id="PRU10141"/>
    </source>
</evidence>
<dbReference type="Gene3D" id="3.30.200.20">
    <property type="entry name" value="Phosphorylase Kinase, domain 1"/>
    <property type="match status" value="1"/>
</dbReference>
<dbReference type="InterPro" id="IPR008271">
    <property type="entry name" value="Ser/Thr_kinase_AS"/>
</dbReference>
<evidence type="ECO:0000256" key="3">
    <source>
        <dbReference type="ARBA" id="ARBA00022741"/>
    </source>
</evidence>
<dbReference type="PANTHER" id="PTHR22974:SF21">
    <property type="entry name" value="DUAL SPECIFICITY PROTEIN KINASE TTK"/>
    <property type="match status" value="1"/>
</dbReference>
<dbReference type="Pfam" id="PF00069">
    <property type="entry name" value="Pkinase"/>
    <property type="match status" value="1"/>
</dbReference>
<keyword evidence="5 6" id="KW-0067">ATP-binding</keyword>
<feature type="compositionally biased region" description="Polar residues" evidence="7">
    <location>
        <begin position="421"/>
        <end position="451"/>
    </location>
</feature>
<dbReference type="GO" id="GO:0004712">
    <property type="term" value="F:protein serine/threonine/tyrosine kinase activity"/>
    <property type="evidence" value="ECO:0007669"/>
    <property type="project" value="EnsemblFungi"/>
</dbReference>
<dbReference type="GO" id="GO:0005634">
    <property type="term" value="C:nucleus"/>
    <property type="evidence" value="ECO:0007669"/>
    <property type="project" value="TreeGrafter"/>
</dbReference>
<feature type="region of interest" description="Disordered" evidence="7">
    <location>
        <begin position="1"/>
        <end position="49"/>
    </location>
</feature>
<dbReference type="InterPro" id="IPR011009">
    <property type="entry name" value="Kinase-like_dom_sf"/>
</dbReference>
<feature type="compositionally biased region" description="Polar residues" evidence="7">
    <location>
        <begin position="182"/>
        <end position="207"/>
    </location>
</feature>
<dbReference type="PROSITE" id="PS00107">
    <property type="entry name" value="PROTEIN_KINASE_ATP"/>
    <property type="match status" value="1"/>
</dbReference>
<dbReference type="GO" id="GO:0030474">
    <property type="term" value="P:spindle pole body duplication"/>
    <property type="evidence" value="ECO:0007669"/>
    <property type="project" value="EnsemblFungi"/>
</dbReference>
<evidence type="ECO:0000256" key="2">
    <source>
        <dbReference type="ARBA" id="ARBA00022679"/>
    </source>
</evidence>
<keyword evidence="3 6" id="KW-0547">Nucleotide-binding</keyword>
<dbReference type="STRING" id="1071380.I2H5H8"/>
<proteinExistence type="predicted"/>
<feature type="domain" description="Protein kinase" evidence="8">
    <location>
        <begin position="654"/>
        <end position="932"/>
    </location>
</feature>
<sequence>MSHNIQIYPNNIHSRPNQDNEPTSSHNYMDDSDDEDNIERGPPKLSNFGSALLSNQEEQNNKQHQQDVMESKDSLQIKTDKHNIWRNNTNINNTSNTLFGHTDEHSQTSTSTMTSVRMHDHQSVTTLYSDNNGKDLNNTLVKDSNKSTFRSLKQLSREELPSRQRNRRLLQNLKAGNLGPASRTSSLLTNESFNSSMPLSTNTPEARQNNDNNDNDNDNTTTTTTTTTTTNNNNNNNNNNLRNKSINNHTHTRTLPLDEIKPPTSTDIGRSYIHSSIENIPLRIATTETNINTKLTNRNNNDATISNDYNHNSKPIISDYSSIEFNGLNPMQYWRKHDLPPSELPKLNKAYLQKQREENRKAVLKQRSTSRMILSNKMTNSTSSTNNGSIKLSDNRFNSFDANNTNNDNLHKINRTKNYTKDNSLPTARANRNNTDTSPMGKSSRKNLSSPVVSTRNVFLEDIDPPFSNEKKFRIDKENNSKSGQTRNRLGSFGSEIDNIHNRHNAIKYISRQNSSEDLHSSNRYTENRRTALTSIDINKRSGYASPSREHKRSKTTDNYKMDVSVLESNSRIPSSANRINYRSKSALADYNNPMQDIDHLPSSQPPVRPPPHFIPSLSQPQPQQVRKKVEIIEPEAKIHNYQKPIIIVNNIEYEKVALLGRGGSSKVYKVKGPKNSYYALKRVLFDEFDDSSIEGFKGEIELLKKLEHEERVVRLFDYKMENGTLHLIMECGDLDLSRILHQRSKQPLDLEFIRYYSREMLKCVQVVHNNDIVHSDLKPANFVLVGSVLKIIDFGIANAVPDHTVNIYRECQIGTPNYMAPEALVSMNLTSNENENAQKPVNRWKVGKPSDVWSCGCILYQMFYGKPPYGHYQGQNRLLAIMNPEVEIKYPEFTPNNEPIPRSAIDTMKACLYRDPSKRFTIEELLNNPFFSPIMVTPFFLQDLIKNSVRYGIDRKNISNEELEKMSDDVLNRLREFIL</sequence>
<dbReference type="GO" id="GO:0051225">
    <property type="term" value="P:spindle assembly"/>
    <property type="evidence" value="ECO:0007669"/>
    <property type="project" value="EnsemblFungi"/>
</dbReference>
<dbReference type="OrthoDB" id="20524at2759"/>
<feature type="region of interest" description="Disordered" evidence="7">
    <location>
        <begin position="170"/>
        <end position="247"/>
    </location>
</feature>
<keyword evidence="1" id="KW-0723">Serine/threonine-protein kinase</keyword>
<dbReference type="GO" id="GO:0004674">
    <property type="term" value="F:protein serine/threonine kinase activity"/>
    <property type="evidence" value="ECO:0007669"/>
    <property type="project" value="UniProtKB-KW"/>
</dbReference>
<dbReference type="SUPFAM" id="SSF56112">
    <property type="entry name" value="Protein kinase-like (PK-like)"/>
    <property type="match status" value="1"/>
</dbReference>
<organism evidence="9 10">
    <name type="scientific">Henningerozyma blattae (strain ATCC 34711 / CBS 6284 / DSM 70876 / NBRC 10599 / NRRL Y-10934 / UCD 77-7)</name>
    <name type="common">Yeast</name>
    <name type="synonym">Tetrapisispora blattae</name>
    <dbReference type="NCBI Taxonomy" id="1071380"/>
    <lineage>
        <taxon>Eukaryota</taxon>
        <taxon>Fungi</taxon>
        <taxon>Dikarya</taxon>
        <taxon>Ascomycota</taxon>
        <taxon>Saccharomycotina</taxon>
        <taxon>Saccharomycetes</taxon>
        <taxon>Saccharomycetales</taxon>
        <taxon>Saccharomycetaceae</taxon>
        <taxon>Henningerozyma</taxon>
    </lineage>
</organism>
<evidence type="ECO:0000313" key="10">
    <source>
        <dbReference type="Proteomes" id="UP000002866"/>
    </source>
</evidence>
<keyword evidence="4" id="KW-0418">Kinase</keyword>
<feature type="region of interest" description="Disordered" evidence="7">
    <location>
        <begin position="372"/>
        <end position="451"/>
    </location>
</feature>
<dbReference type="GO" id="GO:0043515">
    <property type="term" value="F:kinetochore binding"/>
    <property type="evidence" value="ECO:0007669"/>
    <property type="project" value="EnsemblFungi"/>
</dbReference>
<feature type="compositionally biased region" description="Basic and acidic residues" evidence="7">
    <location>
        <begin position="469"/>
        <end position="480"/>
    </location>
</feature>
<dbReference type="GO" id="GO:0051988">
    <property type="term" value="P:regulation of attachment of spindle microtubules to kinetochore"/>
    <property type="evidence" value="ECO:0007669"/>
    <property type="project" value="EnsemblFungi"/>
</dbReference>
<feature type="compositionally biased region" description="Low complexity" evidence="7">
    <location>
        <begin position="218"/>
        <end position="240"/>
    </location>
</feature>
<evidence type="ECO:0000259" key="8">
    <source>
        <dbReference type="PROSITE" id="PS50011"/>
    </source>
</evidence>
<feature type="region of interest" description="Disordered" evidence="7">
    <location>
        <begin position="126"/>
        <end position="148"/>
    </location>
</feature>
<dbReference type="RefSeq" id="XP_004181149.1">
    <property type="nucleotide sequence ID" value="XM_004181101.1"/>
</dbReference>
<evidence type="ECO:0000256" key="5">
    <source>
        <dbReference type="ARBA" id="ARBA00022840"/>
    </source>
</evidence>
<dbReference type="FunCoup" id="I2H5H8">
    <property type="interactions" value="397"/>
</dbReference>
<dbReference type="GO" id="GO:0005816">
    <property type="term" value="C:spindle pole body"/>
    <property type="evidence" value="ECO:0007669"/>
    <property type="project" value="EnsemblFungi"/>
</dbReference>
<dbReference type="SMART" id="SM00220">
    <property type="entry name" value="S_TKc"/>
    <property type="match status" value="1"/>
</dbReference>
<accession>I2H5H8</accession>
<dbReference type="InterPro" id="IPR000719">
    <property type="entry name" value="Prot_kinase_dom"/>
</dbReference>
<dbReference type="GO" id="GO:0034501">
    <property type="term" value="P:protein localization to kinetochore"/>
    <property type="evidence" value="ECO:0007669"/>
    <property type="project" value="EnsemblFungi"/>
</dbReference>
<dbReference type="PANTHER" id="PTHR22974">
    <property type="entry name" value="MIXED LINEAGE PROTEIN KINASE"/>
    <property type="match status" value="1"/>
</dbReference>
<feature type="binding site" evidence="6">
    <location>
        <position position="682"/>
    </location>
    <ligand>
        <name>ATP</name>
        <dbReference type="ChEBI" id="CHEBI:30616"/>
    </ligand>
</feature>
<dbReference type="eggNOG" id="KOG0596">
    <property type="taxonomic scope" value="Eukaryota"/>
</dbReference>
<evidence type="ECO:0000256" key="7">
    <source>
        <dbReference type="SAM" id="MobiDB-lite"/>
    </source>
</evidence>
<feature type="compositionally biased region" description="Low complexity" evidence="7">
    <location>
        <begin position="395"/>
        <end position="408"/>
    </location>
</feature>
<dbReference type="CDD" id="cd14131">
    <property type="entry name" value="PKc_Mps1"/>
    <property type="match status" value="1"/>
</dbReference>
<dbReference type="GeneID" id="14496739"/>
<dbReference type="GO" id="GO:0007094">
    <property type="term" value="P:mitotic spindle assembly checkpoint signaling"/>
    <property type="evidence" value="ECO:0007669"/>
    <property type="project" value="EnsemblFungi"/>
</dbReference>
<dbReference type="FunFam" id="3.30.200.20:FF:000131">
    <property type="entry name" value="Dual specificity protein kinase TTK"/>
    <property type="match status" value="1"/>
</dbReference>
<dbReference type="GO" id="GO:0005524">
    <property type="term" value="F:ATP binding"/>
    <property type="evidence" value="ECO:0007669"/>
    <property type="project" value="UniProtKB-UniRule"/>
</dbReference>
<dbReference type="GO" id="GO:0033316">
    <property type="term" value="P:meiotic spindle assembly checkpoint signaling"/>
    <property type="evidence" value="ECO:0007669"/>
    <property type="project" value="TreeGrafter"/>
</dbReference>
<dbReference type="EMBL" id="HE806321">
    <property type="protein sequence ID" value="CCH61630.1"/>
    <property type="molecule type" value="Genomic_DNA"/>
</dbReference>
<dbReference type="AlphaFoldDB" id="I2H5H8"/>
<protein>
    <recommendedName>
        <fullName evidence="8">Protein kinase domain-containing protein</fullName>
    </recommendedName>
</protein>
<evidence type="ECO:0000256" key="1">
    <source>
        <dbReference type="ARBA" id="ARBA00022527"/>
    </source>
</evidence>
<dbReference type="PROSITE" id="PS50011">
    <property type="entry name" value="PROTEIN_KINASE_DOM"/>
    <property type="match status" value="1"/>
</dbReference>
<gene>
    <name evidence="9" type="primary">TBLA0F00860</name>
    <name evidence="9" type="ORF">TBLA_0F00860</name>
</gene>
<keyword evidence="2" id="KW-0808">Transferase</keyword>
<name>I2H5H8_HENB6</name>
<dbReference type="InterPro" id="IPR017441">
    <property type="entry name" value="Protein_kinase_ATP_BS"/>
</dbReference>
<reference evidence="9 10" key="1">
    <citation type="journal article" date="2011" name="Proc. Natl. Acad. Sci. U.S.A.">
        <title>Evolutionary erosion of yeast sex chromosomes by mating-type switching accidents.</title>
        <authorList>
            <person name="Gordon J.L."/>
            <person name="Armisen D."/>
            <person name="Proux-Wera E."/>
            <person name="Oheigeartaigh S.S."/>
            <person name="Byrne K.P."/>
            <person name="Wolfe K.H."/>
        </authorList>
    </citation>
    <scope>NUCLEOTIDE SEQUENCE [LARGE SCALE GENOMIC DNA]</scope>
    <source>
        <strain evidence="10">ATCC 34711 / CBS 6284 / DSM 70876 / NBRC 10599 / NRRL Y-10934 / UCD 77-7</strain>
    </source>
</reference>
<dbReference type="KEGG" id="tbl:TBLA_0F00860"/>
<dbReference type="GO" id="GO:0000776">
    <property type="term" value="C:kinetochore"/>
    <property type="evidence" value="ECO:0007669"/>
    <property type="project" value="EnsemblFungi"/>
</dbReference>
<dbReference type="GO" id="GO:0005777">
    <property type="term" value="C:peroxisome"/>
    <property type="evidence" value="ECO:0007669"/>
    <property type="project" value="EnsemblFungi"/>
</dbReference>
<feature type="region of interest" description="Disordered" evidence="7">
    <location>
        <begin position="468"/>
        <end position="496"/>
    </location>
</feature>
<evidence type="ECO:0000313" key="9">
    <source>
        <dbReference type="EMBL" id="CCH61630.1"/>
    </source>
</evidence>
<dbReference type="OMA" id="ARMEKIH"/>
<dbReference type="InterPro" id="IPR027084">
    <property type="entry name" value="Mps1_cat"/>
</dbReference>
<dbReference type="GO" id="GO:0031134">
    <property type="term" value="P:sister chromatid biorientation"/>
    <property type="evidence" value="ECO:0007669"/>
    <property type="project" value="EnsemblFungi"/>
</dbReference>
<dbReference type="PROSITE" id="PS00108">
    <property type="entry name" value="PROTEIN_KINASE_ST"/>
    <property type="match status" value="1"/>
</dbReference>
<dbReference type="Gene3D" id="1.10.510.10">
    <property type="entry name" value="Transferase(Phosphotransferase) domain 1"/>
    <property type="match status" value="1"/>
</dbReference>